<accession>A0A1I4FI58</accession>
<evidence type="ECO:0000256" key="1">
    <source>
        <dbReference type="ARBA" id="ARBA00010562"/>
    </source>
</evidence>
<keyword evidence="2" id="KW-1277">Toxin-antitoxin system</keyword>
<dbReference type="GO" id="GO:0006355">
    <property type="term" value="P:regulation of DNA-templated transcription"/>
    <property type="evidence" value="ECO:0007669"/>
    <property type="project" value="InterPro"/>
</dbReference>
<proteinExistence type="inferred from homology"/>
<dbReference type="Pfam" id="PF04221">
    <property type="entry name" value="RelB"/>
    <property type="match status" value="1"/>
</dbReference>
<dbReference type="InterPro" id="IPR007337">
    <property type="entry name" value="RelB/DinJ"/>
</dbReference>
<reference evidence="3 4" key="1">
    <citation type="submission" date="2016-10" db="EMBL/GenBank/DDBJ databases">
        <authorList>
            <person name="Varghese N."/>
            <person name="Submissions S."/>
        </authorList>
    </citation>
    <scope>NUCLEOTIDE SEQUENCE [LARGE SCALE GENOMIC DNA]</scope>
    <source>
        <strain evidence="3 4">DSM 21822</strain>
    </source>
</reference>
<organism evidence="3 4">
    <name type="scientific">Neomesorhizobium albiziae</name>
    <dbReference type="NCBI Taxonomy" id="335020"/>
    <lineage>
        <taxon>Bacteria</taxon>
        <taxon>Pseudomonadati</taxon>
        <taxon>Pseudomonadota</taxon>
        <taxon>Alphaproteobacteria</taxon>
        <taxon>Hyphomicrobiales</taxon>
        <taxon>Phyllobacteriaceae</taxon>
        <taxon>Neomesorhizobium</taxon>
    </lineage>
</organism>
<dbReference type="PANTHER" id="PTHR38781:SF1">
    <property type="entry name" value="ANTITOXIN DINJ-RELATED"/>
    <property type="match status" value="1"/>
</dbReference>
<dbReference type="RefSeq" id="WP_210249730.1">
    <property type="nucleotide sequence ID" value="NZ_BSPE01000042.1"/>
</dbReference>
<evidence type="ECO:0000313" key="3">
    <source>
        <dbReference type="EMBL" id="SFL17614.1"/>
    </source>
</evidence>
<comment type="similarity">
    <text evidence="1">Belongs to the RelB/DinJ antitoxin family.</text>
</comment>
<dbReference type="AlphaFoldDB" id="A0A1I4FI58"/>
<protein>
    <submittedName>
        <fullName evidence="3">DNA-damage-inducible protein J</fullName>
    </submittedName>
</protein>
<dbReference type="PIRSF" id="PIRSF003108">
    <property type="entry name" value="DinJ"/>
    <property type="match status" value="1"/>
</dbReference>
<dbReference type="PANTHER" id="PTHR38781">
    <property type="entry name" value="ANTITOXIN DINJ-RELATED"/>
    <property type="match status" value="1"/>
</dbReference>
<evidence type="ECO:0000256" key="2">
    <source>
        <dbReference type="ARBA" id="ARBA00022649"/>
    </source>
</evidence>
<dbReference type="NCBIfam" id="TIGR02384">
    <property type="entry name" value="RelB_DinJ"/>
    <property type="match status" value="1"/>
</dbReference>
<dbReference type="GO" id="GO:0006351">
    <property type="term" value="P:DNA-templated transcription"/>
    <property type="evidence" value="ECO:0007669"/>
    <property type="project" value="TreeGrafter"/>
</dbReference>
<dbReference type="EMBL" id="FOSL01000048">
    <property type="protein sequence ID" value="SFL17614.1"/>
    <property type="molecule type" value="Genomic_DNA"/>
</dbReference>
<dbReference type="GO" id="GO:0044010">
    <property type="term" value="P:single-species biofilm formation"/>
    <property type="evidence" value="ECO:0007669"/>
    <property type="project" value="InterPro"/>
</dbReference>
<dbReference type="InterPro" id="IPR026262">
    <property type="entry name" value="DinJ"/>
</dbReference>
<name>A0A1I4FI58_9HYPH</name>
<dbReference type="Gene3D" id="1.10.1220.10">
    <property type="entry name" value="Met repressor-like"/>
    <property type="match status" value="1"/>
</dbReference>
<gene>
    <name evidence="3" type="ORF">SAMN04488498_1483</name>
</gene>
<sequence length="91" mass="9948">MPSNGMIHVRMDEDEKNEAAAVLASMGLSASGVVRLMLKRVAREKTVPFDLRVPNAETRAAMAEAQTIIESGRARFATSRELFDDLEKGGK</sequence>
<evidence type="ECO:0000313" key="4">
    <source>
        <dbReference type="Proteomes" id="UP000323300"/>
    </source>
</evidence>
<dbReference type="InterPro" id="IPR013321">
    <property type="entry name" value="Arc_rbn_hlx_hlx"/>
</dbReference>
<keyword evidence="4" id="KW-1185">Reference proteome</keyword>
<dbReference type="GO" id="GO:0015643">
    <property type="term" value="F:toxic substance binding"/>
    <property type="evidence" value="ECO:0007669"/>
    <property type="project" value="InterPro"/>
</dbReference>
<dbReference type="GO" id="GO:0000987">
    <property type="term" value="F:cis-regulatory region sequence-specific DNA binding"/>
    <property type="evidence" value="ECO:0007669"/>
    <property type="project" value="InterPro"/>
</dbReference>
<dbReference type="Proteomes" id="UP000323300">
    <property type="component" value="Unassembled WGS sequence"/>
</dbReference>